<dbReference type="SUPFAM" id="SSF47413">
    <property type="entry name" value="lambda repressor-like DNA-binding domains"/>
    <property type="match status" value="1"/>
</dbReference>
<dbReference type="Gene3D" id="1.10.260.40">
    <property type="entry name" value="lambda repressor-like DNA-binding domains"/>
    <property type="match status" value="1"/>
</dbReference>
<evidence type="ECO:0000313" key="2">
    <source>
        <dbReference type="Proteomes" id="UP000009320"/>
    </source>
</evidence>
<dbReference type="PATRIC" id="fig|1423758.3.peg.1208"/>
<reference evidence="1 2" key="1">
    <citation type="submission" date="2012-06" db="EMBL/GenBank/DDBJ databases">
        <title>Draft Genome Sequence of Lactobacillus hominis Strain CRBIP 24.179T, isolated from human intestine.</title>
        <authorList>
            <person name="Cousin S."/>
            <person name="Ma L."/>
            <person name="Bizet C."/>
            <person name="Loux V."/>
            <person name="Bouchier C."/>
            <person name="Clermont D."/>
            <person name="Creno S."/>
        </authorList>
    </citation>
    <scope>NUCLEOTIDE SEQUENCE [LARGE SCALE GENOMIC DNA]</scope>
    <source>
        <strain evidence="2">CRBIP 24.179T</strain>
    </source>
</reference>
<dbReference type="EMBL" id="CAKE01000021">
    <property type="protein sequence ID" value="CCI82332.1"/>
    <property type="molecule type" value="Genomic_DNA"/>
</dbReference>
<organism evidence="1 2">
    <name type="scientific">Lactobacillus hominis DSM 23910 = CRBIP 24.179</name>
    <dbReference type="NCBI Taxonomy" id="1423758"/>
    <lineage>
        <taxon>Bacteria</taxon>
        <taxon>Bacillati</taxon>
        <taxon>Bacillota</taxon>
        <taxon>Bacilli</taxon>
        <taxon>Lactobacillales</taxon>
        <taxon>Lactobacillaceae</taxon>
        <taxon>Lactobacillus</taxon>
    </lineage>
</organism>
<proteinExistence type="predicted"/>
<dbReference type="AlphaFoldDB" id="I7L6Z7"/>
<dbReference type="GO" id="GO:0003677">
    <property type="term" value="F:DNA binding"/>
    <property type="evidence" value="ECO:0007669"/>
    <property type="project" value="InterPro"/>
</dbReference>
<dbReference type="InterPro" id="IPR010982">
    <property type="entry name" value="Lambda_DNA-bd_dom_sf"/>
</dbReference>
<evidence type="ECO:0008006" key="3">
    <source>
        <dbReference type="Google" id="ProtNLM"/>
    </source>
</evidence>
<evidence type="ECO:0000313" key="1">
    <source>
        <dbReference type="EMBL" id="CCI82332.1"/>
    </source>
</evidence>
<dbReference type="Proteomes" id="UP000009320">
    <property type="component" value="Unassembled WGS sequence"/>
</dbReference>
<gene>
    <name evidence="1" type="ORF">BN55_04350</name>
</gene>
<accession>I7L6Z7</accession>
<dbReference type="STRING" id="1423758.FC41_GL001195"/>
<dbReference type="RefSeq" id="WP_008471386.1">
    <property type="nucleotide sequence ID" value="NZ_AYZP01000027.1"/>
</dbReference>
<protein>
    <recommendedName>
        <fullName evidence="3">HTH cro/C1-type domain-containing protein</fullName>
    </recommendedName>
</protein>
<dbReference type="GeneID" id="82847547"/>
<keyword evidence="2" id="KW-1185">Reference proteome</keyword>
<name>I7L6Z7_9LACO</name>
<dbReference type="OrthoDB" id="1914308at2"/>
<sequence>MEINPYNEIKAWMVLNNVKQKDFAKSLGISTNFLNRKLNRRNTDFTLSEARKLTQDYGFPMRYFFENKVPLKERKEKA</sequence>
<comment type="caution">
    <text evidence="1">The sequence shown here is derived from an EMBL/GenBank/DDBJ whole genome shotgun (WGS) entry which is preliminary data.</text>
</comment>